<dbReference type="PROSITE" id="PS51379">
    <property type="entry name" value="4FE4S_FER_2"/>
    <property type="match status" value="1"/>
</dbReference>
<dbReference type="EMBL" id="CP006720">
    <property type="protein sequence ID" value="AHI57775.1"/>
    <property type="molecule type" value="Genomic_DNA"/>
</dbReference>
<dbReference type="eggNOG" id="COG1141">
    <property type="taxonomic scope" value="Bacteria"/>
</dbReference>
<evidence type="ECO:0000313" key="2">
    <source>
        <dbReference type="EMBL" id="AHI57775.1"/>
    </source>
</evidence>
<sequence>MADRNIDKKRTYVNTNLCIACGCCVMVDETKTFFMDDDGFANTKENDVELVDAQIVCPTQAIFIKTLEEYRNHHKSIENPDNEKK</sequence>
<organism evidence="2 3">
    <name type="scientific">Spiroplasma mirum ATCC 29335</name>
    <dbReference type="NCBI Taxonomy" id="838561"/>
    <lineage>
        <taxon>Bacteria</taxon>
        <taxon>Bacillati</taxon>
        <taxon>Mycoplasmatota</taxon>
        <taxon>Mollicutes</taxon>
        <taxon>Entomoplasmatales</taxon>
        <taxon>Spiroplasmataceae</taxon>
        <taxon>Spiroplasma</taxon>
    </lineage>
</organism>
<evidence type="ECO:0000259" key="1">
    <source>
        <dbReference type="PROSITE" id="PS51379"/>
    </source>
</evidence>
<accession>W6AM35</accession>
<dbReference type="KEGG" id="smia:P344_02135"/>
<dbReference type="STRING" id="838561.P344_02135"/>
<dbReference type="HOGENOM" id="CLU_2572135_0_0_14"/>
<proteinExistence type="predicted"/>
<dbReference type="Proteomes" id="UP000019260">
    <property type="component" value="Chromosome"/>
</dbReference>
<dbReference type="PROSITE" id="PS51257">
    <property type="entry name" value="PROKAR_LIPOPROTEIN"/>
    <property type="match status" value="1"/>
</dbReference>
<evidence type="ECO:0000313" key="3">
    <source>
        <dbReference type="Proteomes" id="UP000019260"/>
    </source>
</evidence>
<dbReference type="RefSeq" id="WP_025317170.1">
    <property type="nucleotide sequence ID" value="NZ_CP006720.1"/>
</dbReference>
<dbReference type="PATRIC" id="fig|838561.3.peg.410"/>
<gene>
    <name evidence="2" type="ORF">P344_02135</name>
</gene>
<dbReference type="InterPro" id="IPR017896">
    <property type="entry name" value="4Fe4S_Fe-S-bd"/>
</dbReference>
<name>W6AM35_9MOLU</name>
<keyword evidence="3" id="KW-1185">Reference proteome</keyword>
<feature type="domain" description="4Fe-4S ferredoxin-type" evidence="1">
    <location>
        <begin position="9"/>
        <end position="38"/>
    </location>
</feature>
<protein>
    <recommendedName>
        <fullName evidence="1">4Fe-4S ferredoxin-type domain-containing protein</fullName>
    </recommendedName>
</protein>
<dbReference type="Gene3D" id="3.30.70.20">
    <property type="match status" value="1"/>
</dbReference>
<reference evidence="2 3" key="1">
    <citation type="submission" date="2013-09" db="EMBL/GenBank/DDBJ databases">
        <title>Complete genome sequence of Spiroplasma mirum suckling mouse cataract agent.</title>
        <authorList>
            <person name="Landry C.A."/>
            <person name="Bastian F.O."/>
            <person name="Thune R.L."/>
        </authorList>
    </citation>
    <scope>NUCLEOTIDE SEQUENCE [LARGE SCALE GENOMIC DNA]</scope>
    <source>
        <strain evidence="2 3">SMCA</strain>
    </source>
</reference>
<dbReference type="AlphaFoldDB" id="W6AM35"/>
<dbReference type="SUPFAM" id="SSF54862">
    <property type="entry name" value="4Fe-4S ferredoxins"/>
    <property type="match status" value="1"/>
</dbReference>
<dbReference type="OrthoDB" id="9803319at2"/>